<feature type="compositionally biased region" description="Low complexity" evidence="1">
    <location>
        <begin position="286"/>
        <end position="296"/>
    </location>
</feature>
<accession>A0A6A4VST3</accession>
<dbReference type="PANTHER" id="PTHR33327:SF3">
    <property type="entry name" value="RNA-DIRECTED DNA POLYMERASE"/>
    <property type="match status" value="1"/>
</dbReference>
<dbReference type="PANTHER" id="PTHR33327">
    <property type="entry name" value="ENDONUCLEASE"/>
    <property type="match status" value="1"/>
</dbReference>
<name>A0A6A4VST3_AMPAM</name>
<keyword evidence="4" id="KW-1185">Reference proteome</keyword>
<proteinExistence type="predicted"/>
<dbReference type="InterPro" id="IPR055469">
    <property type="entry name" value="DUF7041"/>
</dbReference>
<gene>
    <name evidence="3" type="ORF">FJT64_000505</name>
</gene>
<dbReference type="Proteomes" id="UP000440578">
    <property type="component" value="Unassembled WGS sequence"/>
</dbReference>
<feature type="compositionally biased region" description="Basic and acidic residues" evidence="1">
    <location>
        <begin position="226"/>
        <end position="245"/>
    </location>
</feature>
<evidence type="ECO:0000259" key="2">
    <source>
        <dbReference type="Pfam" id="PF23055"/>
    </source>
</evidence>
<feature type="compositionally biased region" description="Pro residues" evidence="1">
    <location>
        <begin position="297"/>
        <end position="344"/>
    </location>
</feature>
<sequence>MAESPDQPPPPPSPAPAETAAAPRAHAAFRLPPFSAEDPALWLAQVECACRVAGIADSSVKFDLLVANLPTDVARQLGDQKPTQLLLRMRSELGEEAQDSALLRTLFLQRLPRAATAALSLLPEDTTLSQLAAAADRYVEATGPHELAAVQLADPTACATAGDVPTLHSTVASLTAADATHVFLRRDATKPPLACRYDGPFRVVARSDKTLTLDLGRRQDVVSVDRVKPAHLDPADRDCHSEQRRPRSLSTGVTPGRPAPAQPLLGPRPLMPVRDPSAGRPPPVTPTGTPVPSTALPVPPTVPPTAPPVTPTLPSVPPVPPVTPAAPPEGQPPLPARAPRPPSAPSSVPAPRSILKTRSGREVQRPARYRVTFVGQ</sequence>
<dbReference type="OrthoDB" id="6377149at2759"/>
<comment type="caution">
    <text evidence="3">The sequence shown here is derived from an EMBL/GenBank/DDBJ whole genome shotgun (WGS) entry which is preliminary data.</text>
</comment>
<feature type="region of interest" description="Disordered" evidence="1">
    <location>
        <begin position="226"/>
        <end position="365"/>
    </location>
</feature>
<feature type="region of interest" description="Disordered" evidence="1">
    <location>
        <begin position="1"/>
        <end position="23"/>
    </location>
</feature>
<reference evidence="3 4" key="1">
    <citation type="submission" date="2019-07" db="EMBL/GenBank/DDBJ databases">
        <title>Draft genome assembly of a fouling barnacle, Amphibalanus amphitrite (Darwin, 1854): The first reference genome for Thecostraca.</title>
        <authorList>
            <person name="Kim W."/>
        </authorList>
    </citation>
    <scope>NUCLEOTIDE SEQUENCE [LARGE SCALE GENOMIC DNA]</scope>
    <source>
        <strain evidence="3">SNU_AA5</strain>
        <tissue evidence="3">Soma without cirri and trophi</tissue>
    </source>
</reference>
<dbReference type="Pfam" id="PF23055">
    <property type="entry name" value="DUF7041"/>
    <property type="match status" value="1"/>
</dbReference>
<feature type="domain" description="DUF7041" evidence="2">
    <location>
        <begin position="31"/>
        <end position="82"/>
    </location>
</feature>
<protein>
    <recommendedName>
        <fullName evidence="2">DUF7041 domain-containing protein</fullName>
    </recommendedName>
</protein>
<organism evidence="3 4">
    <name type="scientific">Amphibalanus amphitrite</name>
    <name type="common">Striped barnacle</name>
    <name type="synonym">Balanus amphitrite</name>
    <dbReference type="NCBI Taxonomy" id="1232801"/>
    <lineage>
        <taxon>Eukaryota</taxon>
        <taxon>Metazoa</taxon>
        <taxon>Ecdysozoa</taxon>
        <taxon>Arthropoda</taxon>
        <taxon>Crustacea</taxon>
        <taxon>Multicrustacea</taxon>
        <taxon>Cirripedia</taxon>
        <taxon>Thoracica</taxon>
        <taxon>Thoracicalcarea</taxon>
        <taxon>Balanomorpha</taxon>
        <taxon>Balanoidea</taxon>
        <taxon>Balanidae</taxon>
        <taxon>Amphibalaninae</taxon>
        <taxon>Amphibalanus</taxon>
    </lineage>
</organism>
<dbReference type="AlphaFoldDB" id="A0A6A4VST3"/>
<dbReference type="EMBL" id="VIIS01001465">
    <property type="protein sequence ID" value="KAF0297836.1"/>
    <property type="molecule type" value="Genomic_DNA"/>
</dbReference>
<evidence type="ECO:0000256" key="1">
    <source>
        <dbReference type="SAM" id="MobiDB-lite"/>
    </source>
</evidence>
<evidence type="ECO:0000313" key="4">
    <source>
        <dbReference type="Proteomes" id="UP000440578"/>
    </source>
</evidence>
<evidence type="ECO:0000313" key="3">
    <source>
        <dbReference type="EMBL" id="KAF0297836.1"/>
    </source>
</evidence>
<feature type="compositionally biased region" description="Pro residues" evidence="1">
    <location>
        <begin position="1"/>
        <end position="15"/>
    </location>
</feature>